<evidence type="ECO:0000313" key="1">
    <source>
        <dbReference type="EMBL" id="GIX79557.1"/>
    </source>
</evidence>
<evidence type="ECO:0000313" key="2">
    <source>
        <dbReference type="Proteomes" id="UP001054945"/>
    </source>
</evidence>
<dbReference type="Proteomes" id="UP001054945">
    <property type="component" value="Unassembled WGS sequence"/>
</dbReference>
<dbReference type="EMBL" id="BPLR01020509">
    <property type="protein sequence ID" value="GIX79557.1"/>
    <property type="molecule type" value="Genomic_DNA"/>
</dbReference>
<proteinExistence type="predicted"/>
<accession>A0AAV4N7V3</accession>
<comment type="caution">
    <text evidence="1">The sequence shown here is derived from an EMBL/GenBank/DDBJ whole genome shotgun (WGS) entry which is preliminary data.</text>
</comment>
<keyword evidence="2" id="KW-1185">Reference proteome</keyword>
<name>A0AAV4N7V3_CAEEX</name>
<gene>
    <name evidence="1" type="ORF">CEXT_50471</name>
</gene>
<dbReference type="AlphaFoldDB" id="A0AAV4N7V3"/>
<reference evidence="1 2" key="1">
    <citation type="submission" date="2021-06" db="EMBL/GenBank/DDBJ databases">
        <title>Caerostris extrusa draft genome.</title>
        <authorList>
            <person name="Kono N."/>
            <person name="Arakawa K."/>
        </authorList>
    </citation>
    <scope>NUCLEOTIDE SEQUENCE [LARGE SCALE GENOMIC DNA]</scope>
</reference>
<protein>
    <submittedName>
        <fullName evidence="1">Uncharacterized protein</fullName>
    </submittedName>
</protein>
<organism evidence="1 2">
    <name type="scientific">Caerostris extrusa</name>
    <name type="common">Bark spider</name>
    <name type="synonym">Caerostris bankana</name>
    <dbReference type="NCBI Taxonomy" id="172846"/>
    <lineage>
        <taxon>Eukaryota</taxon>
        <taxon>Metazoa</taxon>
        <taxon>Ecdysozoa</taxon>
        <taxon>Arthropoda</taxon>
        <taxon>Chelicerata</taxon>
        <taxon>Arachnida</taxon>
        <taxon>Araneae</taxon>
        <taxon>Araneomorphae</taxon>
        <taxon>Entelegynae</taxon>
        <taxon>Araneoidea</taxon>
        <taxon>Araneidae</taxon>
        <taxon>Caerostris</taxon>
    </lineage>
</organism>
<sequence length="134" mass="15338">MIALQAIYLELTSFHPLIVYYAGRDTVLDASHLKECPEVSGHLHDRYWQAREKLQVSGLADFTPNCVCYTIGNRNIKGTSHSSVHTYSINRSRFLPQCTRGGGVHFFHDLVTYFFPTVTHDPFTKWYDLSPEEG</sequence>